<comment type="caution">
    <text evidence="4">The sequence shown here is derived from an EMBL/GenBank/DDBJ whole genome shotgun (WGS) entry which is preliminary data.</text>
</comment>
<dbReference type="Gene3D" id="3.40.50.2300">
    <property type="match status" value="2"/>
</dbReference>
<sequence>MTALNVALVTPLAGPDATQGLASVRGLTLWARDEYLPPPWTEISVTAYDAYPDPAAAMRSAVAARPAAIIGPYGRRAALAAASATDRVVFNAGAPTTRFMRQTYPKVINIAAPSSTWPRQVLTLVRSVDRTARKAVLLLAVGDFAIEATASTKAAARSLGFEVTTSTFGPGQAAIAASRLPTADVLIVHGDPDDELTAANALLRRPWKAAAFSTAVSVQGAATFGDSSDGLLAPGSWLPDSMAETTTGPNAWAFTADFSALHGTPPTATAAWTFVAGLILGACIRRSGSADDTAVLAAARGLDTTTLLGRFRLDETTGLQVGHQIPIVQWQSGTSWTVWPRDGARARFAHPRWQARTANPGLTPRPYR</sequence>
<dbReference type="OrthoDB" id="3205221at2"/>
<dbReference type="InterPro" id="IPR028082">
    <property type="entry name" value="Peripla_BP_I"/>
</dbReference>
<name>A0A1V2IM32_9ACTN</name>
<feature type="domain" description="Leucine-binding protein" evidence="3">
    <location>
        <begin position="5"/>
        <end position="333"/>
    </location>
</feature>
<dbReference type="STRING" id="1834516.BL253_01400"/>
<dbReference type="EMBL" id="MOMC01000004">
    <property type="protein sequence ID" value="ONH33471.1"/>
    <property type="molecule type" value="Genomic_DNA"/>
</dbReference>
<dbReference type="PANTHER" id="PTHR30483">
    <property type="entry name" value="LEUCINE-SPECIFIC-BINDING PROTEIN"/>
    <property type="match status" value="1"/>
</dbReference>
<dbReference type="PANTHER" id="PTHR30483:SF37">
    <property type="entry name" value="ABC TRANSPORTER SUBSTRATE-BINDING PROTEIN"/>
    <property type="match status" value="1"/>
</dbReference>
<protein>
    <submittedName>
        <fullName evidence="4">Branched-chain amino acid-binding protein</fullName>
    </submittedName>
</protein>
<proteinExistence type="inferred from homology"/>
<comment type="similarity">
    <text evidence="1">Belongs to the leucine-binding protein family.</text>
</comment>
<evidence type="ECO:0000313" key="4">
    <source>
        <dbReference type="EMBL" id="ONH33471.1"/>
    </source>
</evidence>
<dbReference type="InterPro" id="IPR051010">
    <property type="entry name" value="BCAA_transport"/>
</dbReference>
<accession>A0A1V2IM32</accession>
<dbReference type="InterPro" id="IPR028081">
    <property type="entry name" value="Leu-bd"/>
</dbReference>
<dbReference type="Pfam" id="PF13458">
    <property type="entry name" value="Peripla_BP_6"/>
    <property type="match status" value="1"/>
</dbReference>
<keyword evidence="5" id="KW-1185">Reference proteome</keyword>
<evidence type="ECO:0000256" key="1">
    <source>
        <dbReference type="ARBA" id="ARBA00010062"/>
    </source>
</evidence>
<evidence type="ECO:0000313" key="5">
    <source>
        <dbReference type="Proteomes" id="UP000188929"/>
    </source>
</evidence>
<dbReference type="SUPFAM" id="SSF53822">
    <property type="entry name" value="Periplasmic binding protein-like I"/>
    <property type="match status" value="1"/>
</dbReference>
<evidence type="ECO:0000259" key="3">
    <source>
        <dbReference type="Pfam" id="PF13458"/>
    </source>
</evidence>
<organism evidence="4 5">
    <name type="scientific">Pseudofrankia asymbiotica</name>
    <dbReference type="NCBI Taxonomy" id="1834516"/>
    <lineage>
        <taxon>Bacteria</taxon>
        <taxon>Bacillati</taxon>
        <taxon>Actinomycetota</taxon>
        <taxon>Actinomycetes</taxon>
        <taxon>Frankiales</taxon>
        <taxon>Frankiaceae</taxon>
        <taxon>Pseudofrankia</taxon>
    </lineage>
</organism>
<gene>
    <name evidence="4" type="ORF">BL253_01400</name>
</gene>
<dbReference type="Proteomes" id="UP000188929">
    <property type="component" value="Unassembled WGS sequence"/>
</dbReference>
<dbReference type="AlphaFoldDB" id="A0A1V2IM32"/>
<dbReference type="RefSeq" id="WP_076812781.1">
    <property type="nucleotide sequence ID" value="NZ_MOMC01000004.1"/>
</dbReference>
<evidence type="ECO:0000256" key="2">
    <source>
        <dbReference type="ARBA" id="ARBA00022729"/>
    </source>
</evidence>
<reference evidence="5" key="1">
    <citation type="submission" date="2016-10" db="EMBL/GenBank/DDBJ databases">
        <title>Frankia sp. NRRL B-16386 Genome sequencing.</title>
        <authorList>
            <person name="Ghodhbane-Gtari F."/>
            <person name="Swanson E."/>
            <person name="Gueddou A."/>
            <person name="Hezbri K."/>
            <person name="Ktari K."/>
            <person name="Nouioui I."/>
            <person name="Morris K."/>
            <person name="Simpson S."/>
            <person name="Abebe-Akele F."/>
            <person name="Thomas K."/>
            <person name="Gtari M."/>
            <person name="Tisa L.S."/>
        </authorList>
    </citation>
    <scope>NUCLEOTIDE SEQUENCE [LARGE SCALE GENOMIC DNA]</scope>
    <source>
        <strain evidence="5">NRRL B-16386</strain>
    </source>
</reference>
<keyword evidence="2" id="KW-0732">Signal</keyword>